<name>A0ABC8TLK7_9AQUA</name>
<evidence type="ECO:0000256" key="1">
    <source>
        <dbReference type="SAM" id="MobiDB-lite"/>
    </source>
</evidence>
<comment type="caution">
    <text evidence="2">The sequence shown here is derived from an EMBL/GenBank/DDBJ whole genome shotgun (WGS) entry which is preliminary data.</text>
</comment>
<feature type="compositionally biased region" description="Basic residues" evidence="1">
    <location>
        <begin position="97"/>
        <end position="113"/>
    </location>
</feature>
<sequence>MEFQPLITELGCIVQKQAPLQVTKWAKIDKADRESLLQMAKKRSAQNARNRAMQNTPHVTGTKSLARAQPVGENEAPVCEEEIFLEVLGHKSGYIRGRGHGSKPSRSLSKHHNKSELEAANKRANELEEKLNAQQKDMEVIKATQKATNEICKN</sequence>
<evidence type="ECO:0000313" key="2">
    <source>
        <dbReference type="EMBL" id="CAK9167834.1"/>
    </source>
</evidence>
<dbReference type="EMBL" id="CAUOFW020004946">
    <property type="protein sequence ID" value="CAK9167834.1"/>
    <property type="molecule type" value="Genomic_DNA"/>
</dbReference>
<evidence type="ECO:0000313" key="3">
    <source>
        <dbReference type="Proteomes" id="UP001642360"/>
    </source>
</evidence>
<feature type="compositionally biased region" description="Polar residues" evidence="1">
    <location>
        <begin position="45"/>
        <end position="63"/>
    </location>
</feature>
<keyword evidence="3" id="KW-1185">Reference proteome</keyword>
<dbReference type="AlphaFoldDB" id="A0ABC8TLK7"/>
<reference evidence="2 3" key="1">
    <citation type="submission" date="2024-02" db="EMBL/GenBank/DDBJ databases">
        <authorList>
            <person name="Vignale AGUSTIN F."/>
            <person name="Sosa J E."/>
            <person name="Modenutti C."/>
        </authorList>
    </citation>
    <scope>NUCLEOTIDE SEQUENCE [LARGE SCALE GENOMIC DNA]</scope>
</reference>
<protein>
    <submittedName>
        <fullName evidence="2">Uncharacterized protein</fullName>
    </submittedName>
</protein>
<organism evidence="2 3">
    <name type="scientific">Ilex paraguariensis</name>
    <name type="common">yerba mate</name>
    <dbReference type="NCBI Taxonomy" id="185542"/>
    <lineage>
        <taxon>Eukaryota</taxon>
        <taxon>Viridiplantae</taxon>
        <taxon>Streptophyta</taxon>
        <taxon>Embryophyta</taxon>
        <taxon>Tracheophyta</taxon>
        <taxon>Spermatophyta</taxon>
        <taxon>Magnoliopsida</taxon>
        <taxon>eudicotyledons</taxon>
        <taxon>Gunneridae</taxon>
        <taxon>Pentapetalae</taxon>
        <taxon>asterids</taxon>
        <taxon>campanulids</taxon>
        <taxon>Aquifoliales</taxon>
        <taxon>Aquifoliaceae</taxon>
        <taxon>Ilex</taxon>
    </lineage>
</organism>
<accession>A0ABC8TLK7</accession>
<feature type="region of interest" description="Disordered" evidence="1">
    <location>
        <begin position="45"/>
        <end position="73"/>
    </location>
</feature>
<gene>
    <name evidence="2" type="ORF">ILEXP_LOCUS37151</name>
</gene>
<dbReference type="Proteomes" id="UP001642360">
    <property type="component" value="Unassembled WGS sequence"/>
</dbReference>
<proteinExistence type="predicted"/>
<feature type="region of interest" description="Disordered" evidence="1">
    <location>
        <begin position="94"/>
        <end position="120"/>
    </location>
</feature>